<dbReference type="OrthoDB" id="8435884at2"/>
<dbReference type="Proteomes" id="UP000297737">
    <property type="component" value="Unassembled WGS sequence"/>
</dbReference>
<comment type="caution">
    <text evidence="1">The sequence shown here is derived from an EMBL/GenBank/DDBJ whole genome shotgun (WGS) entry which is preliminary data.</text>
</comment>
<evidence type="ECO:0008006" key="3">
    <source>
        <dbReference type="Google" id="ProtNLM"/>
    </source>
</evidence>
<reference evidence="1 2" key="1">
    <citation type="submission" date="2019-02" db="EMBL/GenBank/DDBJ databases">
        <title>Polymorphobacter sp. isolated from the lake at the Tibet of China.</title>
        <authorList>
            <person name="Li A."/>
        </authorList>
    </citation>
    <scope>NUCLEOTIDE SEQUENCE [LARGE SCALE GENOMIC DNA]</scope>
    <source>
        <strain evidence="1 2">DJ1R-1</strain>
    </source>
</reference>
<organism evidence="1 2">
    <name type="scientific">Glacieibacterium arshaanense</name>
    <dbReference type="NCBI Taxonomy" id="2511025"/>
    <lineage>
        <taxon>Bacteria</taxon>
        <taxon>Pseudomonadati</taxon>
        <taxon>Pseudomonadota</taxon>
        <taxon>Alphaproteobacteria</taxon>
        <taxon>Sphingomonadales</taxon>
        <taxon>Sphingosinicellaceae</taxon>
        <taxon>Glacieibacterium</taxon>
    </lineage>
</organism>
<sequence length="316" mass="35765">MSKKKTKSHKHDKAAKADLPVPTPPVIGAYNDGTPFDQIQFLEAKLILKPDRFTSVKAFRQFDRLVAKVAKASGVGYTPNPKAPERPEIREITFYDTPDFRLYNAAFILRRRIAYVDGFATGDPELVGKFRHTDEATAMKVDMRPKIEGNYEIKFKAEMLPRKEGPGGYRLLYSHNCQFGQSQWHSAERTTAVALNHAFPALAKLKLPKESHVSLVNEGIVEEIMLPLGILDFGGGRTAKTDISLWRTRGEHKSLVGEFSFQMKFDRKEAVATEQRKRVVEFYVSLQHAVEEWLAFGVTKTAMVYRLRGNPPASHE</sequence>
<dbReference type="AlphaFoldDB" id="A0A4Y9EQB4"/>
<gene>
    <name evidence="1" type="ORF">EUV02_00440</name>
</gene>
<accession>A0A4Y9EQB4</accession>
<keyword evidence="2" id="KW-1185">Reference proteome</keyword>
<evidence type="ECO:0000313" key="1">
    <source>
        <dbReference type="EMBL" id="TFU05550.1"/>
    </source>
</evidence>
<dbReference type="EMBL" id="SIHO01000001">
    <property type="protein sequence ID" value="TFU05550.1"/>
    <property type="molecule type" value="Genomic_DNA"/>
</dbReference>
<dbReference type="RefSeq" id="WP_135244274.1">
    <property type="nucleotide sequence ID" value="NZ_SIHO01000001.1"/>
</dbReference>
<protein>
    <recommendedName>
        <fullName evidence="3">TIGR04255 family protein</fullName>
    </recommendedName>
</protein>
<name>A0A4Y9EQB4_9SPHN</name>
<proteinExistence type="predicted"/>
<evidence type="ECO:0000313" key="2">
    <source>
        <dbReference type="Proteomes" id="UP000297737"/>
    </source>
</evidence>